<feature type="compositionally biased region" description="Basic and acidic residues" evidence="1">
    <location>
        <begin position="206"/>
        <end position="257"/>
    </location>
</feature>
<keyword evidence="2" id="KW-1133">Transmembrane helix</keyword>
<dbReference type="KEGG" id="foc:113202749"/>
<keyword evidence="2" id="KW-0812">Transmembrane</keyword>
<dbReference type="GeneID" id="113202749"/>
<sequence length="257" mass="29314">MGVDLLRGSGGRSHFLVATFAILSLFLLFNWWSLSTDNLDLLKQIEGLTQHLKSSSSLLDQCRHDRGTFEGRVKRLEDDTEKLVQKLDSEKQQEERLESNLKEKNKEALDSEKKFNDATSSLKMCKTELESLKKVDLSKDGVIASMRIEKSGLNSQIQELKEQVKKLNDEINQFKQEKLEQGSQKKPSSSTASVPSKVENDVLAENEVRNIAEPFHADVKESERKEDHLLEKEEQPAVDERELEMQDNGDERRGSIV</sequence>
<proteinExistence type="predicted"/>
<dbReference type="Proteomes" id="UP000504606">
    <property type="component" value="Unplaced"/>
</dbReference>
<evidence type="ECO:0000313" key="4">
    <source>
        <dbReference type="RefSeq" id="XP_026272907.1"/>
    </source>
</evidence>
<dbReference type="AlphaFoldDB" id="A0A6J1RVP8"/>
<dbReference type="OrthoDB" id="10072022at2759"/>
<evidence type="ECO:0000313" key="3">
    <source>
        <dbReference type="Proteomes" id="UP000504606"/>
    </source>
</evidence>
<evidence type="ECO:0000313" key="5">
    <source>
        <dbReference type="RefSeq" id="XP_026272908.1"/>
    </source>
</evidence>
<feature type="region of interest" description="Disordered" evidence="1">
    <location>
        <begin position="87"/>
        <end position="112"/>
    </location>
</feature>
<evidence type="ECO:0000256" key="1">
    <source>
        <dbReference type="SAM" id="MobiDB-lite"/>
    </source>
</evidence>
<keyword evidence="3" id="KW-1185">Reference proteome</keyword>
<protein>
    <submittedName>
        <fullName evidence="4 5">Uncharacterized protein LOC113202749</fullName>
    </submittedName>
</protein>
<accession>A0A6J1RVP8</accession>
<dbReference type="RefSeq" id="XP_026272908.1">
    <property type="nucleotide sequence ID" value="XM_026417123.2"/>
</dbReference>
<reference evidence="4 5" key="1">
    <citation type="submission" date="2025-04" db="UniProtKB">
        <authorList>
            <consortium name="RefSeq"/>
        </authorList>
    </citation>
    <scope>IDENTIFICATION</scope>
    <source>
        <tissue evidence="4 5">Whole organism</tissue>
    </source>
</reference>
<feature type="transmembrane region" description="Helical" evidence="2">
    <location>
        <begin position="15"/>
        <end position="34"/>
    </location>
</feature>
<dbReference type="RefSeq" id="XP_026272907.1">
    <property type="nucleotide sequence ID" value="XM_026417122.2"/>
</dbReference>
<feature type="compositionally biased region" description="Polar residues" evidence="1">
    <location>
        <begin position="181"/>
        <end position="194"/>
    </location>
</feature>
<feature type="region of interest" description="Disordered" evidence="1">
    <location>
        <begin position="176"/>
        <end position="257"/>
    </location>
</feature>
<gene>
    <name evidence="4 5" type="primary">LOC113202749</name>
</gene>
<name>A0A6J1RVP8_FRAOC</name>
<organism evidence="3 4">
    <name type="scientific">Frankliniella occidentalis</name>
    <name type="common">Western flower thrips</name>
    <name type="synonym">Euthrips occidentalis</name>
    <dbReference type="NCBI Taxonomy" id="133901"/>
    <lineage>
        <taxon>Eukaryota</taxon>
        <taxon>Metazoa</taxon>
        <taxon>Ecdysozoa</taxon>
        <taxon>Arthropoda</taxon>
        <taxon>Hexapoda</taxon>
        <taxon>Insecta</taxon>
        <taxon>Pterygota</taxon>
        <taxon>Neoptera</taxon>
        <taxon>Paraneoptera</taxon>
        <taxon>Thysanoptera</taxon>
        <taxon>Terebrantia</taxon>
        <taxon>Thripoidea</taxon>
        <taxon>Thripidae</taxon>
        <taxon>Frankliniella</taxon>
    </lineage>
</organism>
<evidence type="ECO:0000256" key="2">
    <source>
        <dbReference type="SAM" id="Phobius"/>
    </source>
</evidence>
<keyword evidence="2" id="KW-0472">Membrane</keyword>